<protein>
    <submittedName>
        <fullName evidence="1">Uncharacterized protein</fullName>
    </submittedName>
</protein>
<sequence length="164" mass="19086">MNSTLDNLKKLLHEYGHSINAQRTVIDVHSLNCIDANVPKSPGVYWIETTMPVDEMQEAISIVLEKNKKTRKEAPYGTSIVKQQNSEFYVAYSGTKADLRDRLRQHLFNVGNTETVKLGCIIDQHPFSQYQWRVSFAVIDSYEFRYAVESWWRLNIGWPPFCLR</sequence>
<evidence type="ECO:0000313" key="1">
    <source>
        <dbReference type="EMBL" id="MCU7247237.1"/>
    </source>
</evidence>
<keyword evidence="2" id="KW-1185">Reference proteome</keyword>
<reference evidence="1" key="1">
    <citation type="submission" date="2022-09" db="EMBL/GenBank/DDBJ databases">
        <authorList>
            <person name="Cesa-Luna C."/>
            <person name="Girard L."/>
            <person name="Lood C."/>
            <person name="Hofte M."/>
            <person name="De Mot R."/>
        </authorList>
    </citation>
    <scope>NUCLEOTIDE SEQUENCE</scope>
    <source>
        <strain evidence="1">B1M3-32</strain>
    </source>
</reference>
<reference evidence="1" key="2">
    <citation type="journal article" date="2023" name="mSystems">
        <title>Charting the Lipopeptidome of Nonpathogenic Pseudomonas.</title>
        <authorList>
            <person name="Cesa-Luna C."/>
            <person name="Geudens N."/>
            <person name="Girard L."/>
            <person name="De Roo V."/>
            <person name="Maklad H.R."/>
            <person name="Martins J.C."/>
            <person name="Hofte M."/>
            <person name="De Mot R."/>
        </authorList>
    </citation>
    <scope>NUCLEOTIDE SEQUENCE</scope>
    <source>
        <strain evidence="1">B1M3-32</strain>
    </source>
</reference>
<dbReference type="Proteomes" id="UP001139955">
    <property type="component" value="Unassembled WGS sequence"/>
</dbReference>
<dbReference type="RefSeq" id="WP_301621215.1">
    <property type="nucleotide sequence ID" value="NZ_JAOSKY010000002.1"/>
</dbReference>
<comment type="caution">
    <text evidence="1">The sequence shown here is derived from an EMBL/GenBank/DDBJ whole genome shotgun (WGS) entry which is preliminary data.</text>
</comment>
<dbReference type="EMBL" id="JAOSKY010000002">
    <property type="protein sequence ID" value="MCU7247237.1"/>
    <property type="molecule type" value="Genomic_DNA"/>
</dbReference>
<accession>A0A9X2XE09</accession>
<gene>
    <name evidence="1" type="ORF">OC940_05400</name>
</gene>
<dbReference type="AlphaFoldDB" id="A0A9X2XE09"/>
<proteinExistence type="predicted"/>
<name>A0A9X2XE09_9PSED</name>
<evidence type="ECO:0000313" key="2">
    <source>
        <dbReference type="Proteomes" id="UP001139955"/>
    </source>
</evidence>
<organism evidence="1 2">
    <name type="scientific">Pseudomonas koreensis</name>
    <dbReference type="NCBI Taxonomy" id="198620"/>
    <lineage>
        <taxon>Bacteria</taxon>
        <taxon>Pseudomonadati</taxon>
        <taxon>Pseudomonadota</taxon>
        <taxon>Gammaproteobacteria</taxon>
        <taxon>Pseudomonadales</taxon>
        <taxon>Pseudomonadaceae</taxon>
        <taxon>Pseudomonas</taxon>
    </lineage>
</organism>